<dbReference type="Gene3D" id="3.40.190.10">
    <property type="entry name" value="Periplasmic binding protein-like II"/>
    <property type="match status" value="2"/>
</dbReference>
<evidence type="ECO:0000256" key="3">
    <source>
        <dbReference type="ARBA" id="ARBA00022729"/>
    </source>
</evidence>
<protein>
    <submittedName>
        <fullName evidence="4">N,N'-diacetylchitobiose transport system substrate-binding protein</fullName>
    </submittedName>
</protein>
<proteinExistence type="inferred from homology"/>
<accession>A0A1H7G0J2</accession>
<gene>
    <name evidence="4" type="ORF">SAMN05414137_101484</name>
</gene>
<evidence type="ECO:0000313" key="4">
    <source>
        <dbReference type="EMBL" id="SEK31651.1"/>
    </source>
</evidence>
<keyword evidence="2" id="KW-0813">Transport</keyword>
<dbReference type="RefSeq" id="WP_042456116.1">
    <property type="nucleotide sequence ID" value="NZ_BBPN01000040.1"/>
</dbReference>
<evidence type="ECO:0000256" key="2">
    <source>
        <dbReference type="ARBA" id="ARBA00022448"/>
    </source>
</evidence>
<dbReference type="GO" id="GO:0015768">
    <property type="term" value="P:maltose transport"/>
    <property type="evidence" value="ECO:0007669"/>
    <property type="project" value="TreeGrafter"/>
</dbReference>
<reference evidence="5" key="1">
    <citation type="submission" date="2016-10" db="EMBL/GenBank/DDBJ databases">
        <authorList>
            <person name="Varghese N."/>
        </authorList>
    </citation>
    <scope>NUCLEOTIDE SEQUENCE [LARGE SCALE GENOMIC DNA]</scope>
    <source>
        <strain evidence="5">DSM 45096 / BCRC 16803 / CGMCC 4.1857 / CIP 109030 / JCM 12277 / KCTC 19219 / NBRC 100920 / 33214</strain>
    </source>
</reference>
<dbReference type="EMBL" id="FOAZ01000001">
    <property type="protein sequence ID" value="SEK31651.1"/>
    <property type="molecule type" value="Genomic_DNA"/>
</dbReference>
<dbReference type="SUPFAM" id="SSF53850">
    <property type="entry name" value="Periplasmic binding protein-like II"/>
    <property type="match status" value="1"/>
</dbReference>
<keyword evidence="5" id="KW-1185">Reference proteome</keyword>
<dbReference type="GO" id="GO:0042956">
    <property type="term" value="P:maltodextrin transmembrane transport"/>
    <property type="evidence" value="ECO:0007669"/>
    <property type="project" value="TreeGrafter"/>
</dbReference>
<dbReference type="Pfam" id="PF01547">
    <property type="entry name" value="SBP_bac_1"/>
    <property type="match status" value="1"/>
</dbReference>
<dbReference type="PANTHER" id="PTHR30061">
    <property type="entry name" value="MALTOSE-BINDING PERIPLASMIC PROTEIN"/>
    <property type="match status" value="1"/>
</dbReference>
<organism evidence="4 5">
    <name type="scientific">Streptacidiphilus jiangxiensis</name>
    <dbReference type="NCBI Taxonomy" id="235985"/>
    <lineage>
        <taxon>Bacteria</taxon>
        <taxon>Bacillati</taxon>
        <taxon>Actinomycetota</taxon>
        <taxon>Actinomycetes</taxon>
        <taxon>Kitasatosporales</taxon>
        <taxon>Streptomycetaceae</taxon>
        <taxon>Streptacidiphilus</taxon>
    </lineage>
</organism>
<dbReference type="PANTHER" id="PTHR30061:SF50">
    <property type="entry name" value="MALTOSE_MALTODEXTRIN-BINDING PERIPLASMIC PROTEIN"/>
    <property type="match status" value="1"/>
</dbReference>
<comment type="similarity">
    <text evidence="1">Belongs to the bacterial solute-binding protein 1 family.</text>
</comment>
<dbReference type="eggNOG" id="COG2182">
    <property type="taxonomic scope" value="Bacteria"/>
</dbReference>
<dbReference type="Proteomes" id="UP000183015">
    <property type="component" value="Unassembled WGS sequence"/>
</dbReference>
<dbReference type="GO" id="GO:0055052">
    <property type="term" value="C:ATP-binding cassette (ABC) transporter complex, substrate-binding subunit-containing"/>
    <property type="evidence" value="ECO:0007669"/>
    <property type="project" value="TreeGrafter"/>
</dbReference>
<name>A0A1H7G0J2_STRJI</name>
<evidence type="ECO:0000256" key="1">
    <source>
        <dbReference type="ARBA" id="ARBA00008520"/>
    </source>
</evidence>
<evidence type="ECO:0000313" key="5">
    <source>
        <dbReference type="Proteomes" id="UP000183015"/>
    </source>
</evidence>
<dbReference type="GO" id="GO:1901982">
    <property type="term" value="F:maltose binding"/>
    <property type="evidence" value="ECO:0007669"/>
    <property type="project" value="TreeGrafter"/>
</dbReference>
<dbReference type="InterPro" id="IPR006059">
    <property type="entry name" value="SBP"/>
</dbReference>
<sequence length="431" mass="45567">MRHRDVALGICSTVAVLGLSACGLVGSGSGSAGSPSPTSWDGKSLVVWLMKGDDQSAWMSAVKAEFQRTYPGAKIDFEVQDWTGIQEKVTDALASTSPPDIIDIGNTQTPYYASEGGLLDLTPYLAELGARGWTRSMNASTLYQGKQFAAPWYAGNRVVMYNKLLWKKAGLGATTPQTIQDWEADLTKLQNTSGVSSALWLPGQNWYAFDGFLQDAGAQIVRHSAAGVWSGDLDSPAALRAAALFKKLQAFGRAPTDGNEENQAADFAKGNVGCMIAMGYEGQAVTQSNSALNGQIGWFPIPGAKAGVPAKTFLGGSDLTISQNTANKDLAIGFLKIAMNDANESLMAKSSGFLPNRQSLYGALDGNAYGEAAAKSVPFAGYTPLLPTWGNVETTPNPVITLFLTPYLQGKDPAAAADAADAELTRRLGWN</sequence>
<keyword evidence="3" id="KW-0732">Signal</keyword>
<dbReference type="PROSITE" id="PS51257">
    <property type="entry name" value="PROKAR_LIPOPROTEIN"/>
    <property type="match status" value="1"/>
</dbReference>
<dbReference type="STRING" id="235985.SAMN05414137_101484"/>
<dbReference type="AlphaFoldDB" id="A0A1H7G0J2"/>